<dbReference type="PRINTS" id="PR00364">
    <property type="entry name" value="DISEASERSIST"/>
</dbReference>
<gene>
    <name evidence="2" type="ORF">D9758_005498</name>
</gene>
<feature type="domain" description="Novel STAND NTPase 1" evidence="1">
    <location>
        <begin position="266"/>
        <end position="418"/>
    </location>
</feature>
<dbReference type="OrthoDB" id="621413at2759"/>
<dbReference type="InterPro" id="IPR059179">
    <property type="entry name" value="MLKL-like_MCAfunc"/>
</dbReference>
<dbReference type="PANTHER" id="PTHR47691">
    <property type="entry name" value="REGULATOR-RELATED"/>
    <property type="match status" value="1"/>
</dbReference>
<dbReference type="AlphaFoldDB" id="A0A8H5GHV1"/>
<organism evidence="2 3">
    <name type="scientific">Tetrapyrgos nigripes</name>
    <dbReference type="NCBI Taxonomy" id="182062"/>
    <lineage>
        <taxon>Eukaryota</taxon>
        <taxon>Fungi</taxon>
        <taxon>Dikarya</taxon>
        <taxon>Basidiomycota</taxon>
        <taxon>Agaricomycotina</taxon>
        <taxon>Agaricomycetes</taxon>
        <taxon>Agaricomycetidae</taxon>
        <taxon>Agaricales</taxon>
        <taxon>Marasmiineae</taxon>
        <taxon>Marasmiaceae</taxon>
        <taxon>Tetrapyrgos</taxon>
    </lineage>
</organism>
<evidence type="ECO:0000259" key="1">
    <source>
        <dbReference type="Pfam" id="PF20703"/>
    </source>
</evidence>
<dbReference type="Gene3D" id="3.40.50.300">
    <property type="entry name" value="P-loop containing nucleotide triphosphate hydrolases"/>
    <property type="match status" value="1"/>
</dbReference>
<proteinExistence type="predicted"/>
<dbReference type="SMART" id="SM00028">
    <property type="entry name" value="TPR"/>
    <property type="match status" value="7"/>
</dbReference>
<keyword evidence="3" id="KW-1185">Reference proteome</keyword>
<dbReference type="EMBL" id="JAACJM010000028">
    <property type="protein sequence ID" value="KAF5365341.1"/>
    <property type="molecule type" value="Genomic_DNA"/>
</dbReference>
<dbReference type="Pfam" id="PF20703">
    <property type="entry name" value="nSTAND1"/>
    <property type="match status" value="1"/>
</dbReference>
<dbReference type="CDD" id="cd21037">
    <property type="entry name" value="MLKL_NTD"/>
    <property type="match status" value="1"/>
</dbReference>
<dbReference type="InterPro" id="IPR011990">
    <property type="entry name" value="TPR-like_helical_dom_sf"/>
</dbReference>
<dbReference type="InterPro" id="IPR019734">
    <property type="entry name" value="TPR_rpt"/>
</dbReference>
<evidence type="ECO:0000313" key="2">
    <source>
        <dbReference type="EMBL" id="KAF5365341.1"/>
    </source>
</evidence>
<reference evidence="2 3" key="1">
    <citation type="journal article" date="2020" name="ISME J.">
        <title>Uncovering the hidden diversity of litter-decomposition mechanisms in mushroom-forming fungi.</title>
        <authorList>
            <person name="Floudas D."/>
            <person name="Bentzer J."/>
            <person name="Ahren D."/>
            <person name="Johansson T."/>
            <person name="Persson P."/>
            <person name="Tunlid A."/>
        </authorList>
    </citation>
    <scope>NUCLEOTIDE SEQUENCE [LARGE SCALE GENOMIC DNA]</scope>
    <source>
        <strain evidence="2 3">CBS 291.85</strain>
    </source>
</reference>
<dbReference type="PANTHER" id="PTHR47691:SF3">
    <property type="entry name" value="HTH-TYPE TRANSCRIPTIONAL REGULATOR RV0890C-RELATED"/>
    <property type="match status" value="1"/>
</dbReference>
<dbReference type="Proteomes" id="UP000559256">
    <property type="component" value="Unassembled WGS sequence"/>
</dbReference>
<dbReference type="InterPro" id="IPR027417">
    <property type="entry name" value="P-loop_NTPase"/>
</dbReference>
<dbReference type="Pfam" id="PF13424">
    <property type="entry name" value="TPR_12"/>
    <property type="match status" value="2"/>
</dbReference>
<protein>
    <recommendedName>
        <fullName evidence="1">Novel STAND NTPase 1 domain-containing protein</fullName>
    </recommendedName>
</protein>
<name>A0A8H5GHV1_9AGAR</name>
<dbReference type="Gene3D" id="1.25.40.10">
    <property type="entry name" value="Tetratricopeptide repeat domain"/>
    <property type="match status" value="2"/>
</dbReference>
<dbReference type="SUPFAM" id="SSF52540">
    <property type="entry name" value="P-loop containing nucleoside triphosphate hydrolases"/>
    <property type="match status" value="1"/>
</dbReference>
<dbReference type="SUPFAM" id="SSF48452">
    <property type="entry name" value="TPR-like"/>
    <property type="match status" value="2"/>
</dbReference>
<comment type="caution">
    <text evidence="2">The sequence shown here is derived from an EMBL/GenBank/DDBJ whole genome shotgun (WGS) entry which is preliminary data.</text>
</comment>
<sequence length="1026" mass="115862">MLSHAPNPSADYLRIGRMPSVSWWVARRAIHIRVRSSNRSDGAGSSDPLRHLWHLDFQTSLNTSSTPVLAARDGFSACRWGVCFVDVAEDFIEVTTTPLPPVCSLASPTPPAPTRSLAHTPPPAVDPDTAALTETKNKEDCINIAKDITDVLNVIKDIMERGKDIKQNEILIKNVGKLESDLSIIRDKLLKIRNRKTKFHLTSDAEIIKECKEKIKDYRDMFNIKASVNIWQNTGELLQGQEDIRGDIKEMMASIAKTHDQSTITYDDLERVTPTVSPVFFGRDKLVAEGANHLVNNEQAFLAILGAGGIGKTSIALHINNVPEVKTKYARASYFLPCEVLPDAKSLLQGLIQRLGIDVGQGESQHKKLEDYFRINSHSILLILDNFETPQNNDPLGIENLLGKLASFIQISMIVTMRGLNGPGYVEWKTLGSDDSIPPLTPESAKKVFSAISGKQELNDNIQAILKKLDYVPLAITLIAKRARTVPVESLLRMWEQGKTSILVQGKEEGRLTSVNYSIELSKRLLKPHEAELLAVISFLPDGVPDWVTNLPVMLSGWKQLDESISTLLETSLVYSQNGTIKVLAPIREYINEASMNIQRGITQLESFYMSWLKQLSGTRQDMQEQIQPHILNMTKIFNEQANSLTETLDVDALYILTGFTKFYPLTLDSLNNILNKWPELDERDKVELRFKRLHMLRWLSMWQEAEAEAKGMEHSMKNDLESHARVLRDLGEMYRLQSKDTEAAEMLTRAKDQFEQIGDQLGTAQCLQTLGRIYQVQSRYTEAVEVLTRANNQFEQIGDQLGATECLQTLGTIYRMQNKYNEATEMLSRAKNHFEKIGEQQGTAQCLQNLGDIYQFQNKYTEAADMLTTAKDHFEQIGDQLGAAQCLRSLGMIQDSQGNHTQAVAMLSMAKDQFEKIEHPLEVAYCMYNLGVFYRKRGLYEDAKSAFTNGIFKFQSLGSAYYTGWCLYEYGLVFMDEIQYSEARRKFEEAIDAFASHGESQNEVEMCNEQLAYLDHQLDQAQDDS</sequence>
<accession>A0A8H5GHV1</accession>
<evidence type="ECO:0000313" key="3">
    <source>
        <dbReference type="Proteomes" id="UP000559256"/>
    </source>
</evidence>
<dbReference type="InterPro" id="IPR049052">
    <property type="entry name" value="nSTAND1"/>
</dbReference>